<keyword evidence="3" id="KW-1185">Reference proteome</keyword>
<reference evidence="2 3" key="1">
    <citation type="journal article" date="2015" name="Genome Announc.">
        <title>Expanding the biotechnology potential of lactobacilli through comparative genomics of 213 strains and associated genera.</title>
        <authorList>
            <person name="Sun Z."/>
            <person name="Harris H.M."/>
            <person name="McCann A."/>
            <person name="Guo C."/>
            <person name="Argimon S."/>
            <person name="Zhang W."/>
            <person name="Yang X."/>
            <person name="Jeffery I.B."/>
            <person name="Cooney J.C."/>
            <person name="Kagawa T.F."/>
            <person name="Liu W."/>
            <person name="Song Y."/>
            <person name="Salvetti E."/>
            <person name="Wrobel A."/>
            <person name="Rasinkangas P."/>
            <person name="Parkhill J."/>
            <person name="Rea M.C."/>
            <person name="O'Sullivan O."/>
            <person name="Ritari J."/>
            <person name="Douillard F.P."/>
            <person name="Paul Ross R."/>
            <person name="Yang R."/>
            <person name="Briner A.E."/>
            <person name="Felis G.E."/>
            <person name="de Vos W.M."/>
            <person name="Barrangou R."/>
            <person name="Klaenhammer T.R."/>
            <person name="Caufield P.W."/>
            <person name="Cui Y."/>
            <person name="Zhang H."/>
            <person name="O'Toole P.W."/>
        </authorList>
    </citation>
    <scope>NUCLEOTIDE SEQUENCE [LARGE SCALE GENOMIC DNA]</scope>
    <source>
        <strain evidence="2 3">DSM 19394</strain>
    </source>
</reference>
<evidence type="ECO:0000313" key="3">
    <source>
        <dbReference type="Proteomes" id="UP000051955"/>
    </source>
</evidence>
<dbReference type="AlphaFoldDB" id="A0A0R1LEF1"/>
<comment type="caution">
    <text evidence="2">The sequence shown here is derived from an EMBL/GenBank/DDBJ whole genome shotgun (WGS) entry which is preliminary data.</text>
</comment>
<dbReference type="Pfam" id="PF24710">
    <property type="entry name" value="DUF7671"/>
    <property type="match status" value="1"/>
</dbReference>
<dbReference type="EMBL" id="AZDV01000028">
    <property type="protein sequence ID" value="KRK94076.1"/>
    <property type="molecule type" value="Genomic_DNA"/>
</dbReference>
<accession>A0A0R1LEF1</accession>
<dbReference type="RefSeq" id="WP_186811152.1">
    <property type="nucleotide sequence ID" value="NZ_AZDV01000028.1"/>
</dbReference>
<dbReference type="InterPro" id="IPR056088">
    <property type="entry name" value="DUF7671"/>
</dbReference>
<name>A0A0R1LEF1_9LACO</name>
<dbReference type="STRING" id="1423715.FD25_GL001407"/>
<sequence>MAKAKYAVNQYLGVPVETDASGHYQIKREPDGDFKLHSWRTGRHSKGKYRGAGQIFLTENNLKVAVVAAYPVAYKERHGYTPMQRLTSEFIDEAVLKVAQERLPQAK</sequence>
<protein>
    <recommendedName>
        <fullName evidence="1">DUF7671 domain-containing protein</fullName>
    </recommendedName>
</protein>
<dbReference type="PATRIC" id="fig|1423715.3.peg.1443"/>
<gene>
    <name evidence="2" type="ORF">FD25_GL001407</name>
</gene>
<evidence type="ECO:0000259" key="1">
    <source>
        <dbReference type="Pfam" id="PF24710"/>
    </source>
</evidence>
<feature type="domain" description="DUF7671" evidence="1">
    <location>
        <begin position="3"/>
        <end position="99"/>
    </location>
</feature>
<dbReference type="Proteomes" id="UP000051955">
    <property type="component" value="Unassembled WGS sequence"/>
</dbReference>
<proteinExistence type="predicted"/>
<organism evidence="2 3">
    <name type="scientific">Levilactobacillus acidifarinae DSM 19394 = JCM 15949</name>
    <dbReference type="NCBI Taxonomy" id="1423715"/>
    <lineage>
        <taxon>Bacteria</taxon>
        <taxon>Bacillati</taxon>
        <taxon>Bacillota</taxon>
        <taxon>Bacilli</taxon>
        <taxon>Lactobacillales</taxon>
        <taxon>Lactobacillaceae</taxon>
        <taxon>Levilactobacillus</taxon>
    </lineage>
</organism>
<evidence type="ECO:0000313" key="2">
    <source>
        <dbReference type="EMBL" id="KRK94076.1"/>
    </source>
</evidence>